<sequence>MDRDLIRSSHTIMLMSGYTTPAQRRMYRKKKEDTANLLVRKTMSRNTFYDVIRFTHYVSINKAAEEYIEKAEYSP</sequence>
<dbReference type="Proteomes" id="UP001286313">
    <property type="component" value="Unassembled WGS sequence"/>
</dbReference>
<organism evidence="1 2">
    <name type="scientific">Petrolisthes cinctipes</name>
    <name type="common">Flat porcelain crab</name>
    <dbReference type="NCBI Taxonomy" id="88211"/>
    <lineage>
        <taxon>Eukaryota</taxon>
        <taxon>Metazoa</taxon>
        <taxon>Ecdysozoa</taxon>
        <taxon>Arthropoda</taxon>
        <taxon>Crustacea</taxon>
        <taxon>Multicrustacea</taxon>
        <taxon>Malacostraca</taxon>
        <taxon>Eumalacostraca</taxon>
        <taxon>Eucarida</taxon>
        <taxon>Decapoda</taxon>
        <taxon>Pleocyemata</taxon>
        <taxon>Anomura</taxon>
        <taxon>Galatheoidea</taxon>
        <taxon>Porcellanidae</taxon>
        <taxon>Petrolisthes</taxon>
    </lineage>
</organism>
<gene>
    <name evidence="1" type="ORF">Pcinc_008088</name>
</gene>
<protein>
    <submittedName>
        <fullName evidence="1">Uncharacterized protein</fullName>
    </submittedName>
</protein>
<proteinExistence type="predicted"/>
<keyword evidence="2" id="KW-1185">Reference proteome</keyword>
<name>A0AAE1G9N2_PETCI</name>
<reference evidence="1" key="1">
    <citation type="submission" date="2023-10" db="EMBL/GenBank/DDBJ databases">
        <title>Genome assemblies of two species of porcelain crab, Petrolisthes cinctipes and Petrolisthes manimaculis (Anomura: Porcellanidae).</title>
        <authorList>
            <person name="Angst P."/>
        </authorList>
    </citation>
    <scope>NUCLEOTIDE SEQUENCE</scope>
    <source>
        <strain evidence="1">PB745_01</strain>
        <tissue evidence="1">Gill</tissue>
    </source>
</reference>
<dbReference type="AlphaFoldDB" id="A0AAE1G9N2"/>
<evidence type="ECO:0000313" key="2">
    <source>
        <dbReference type="Proteomes" id="UP001286313"/>
    </source>
</evidence>
<accession>A0AAE1G9N2</accession>
<dbReference type="EMBL" id="JAWQEG010000606">
    <property type="protein sequence ID" value="KAK3887809.1"/>
    <property type="molecule type" value="Genomic_DNA"/>
</dbReference>
<evidence type="ECO:0000313" key="1">
    <source>
        <dbReference type="EMBL" id="KAK3887809.1"/>
    </source>
</evidence>
<comment type="caution">
    <text evidence="1">The sequence shown here is derived from an EMBL/GenBank/DDBJ whole genome shotgun (WGS) entry which is preliminary data.</text>
</comment>